<name>A0A8J3NJ58_9ACTN</name>
<feature type="region of interest" description="Disordered" evidence="1">
    <location>
        <begin position="68"/>
        <end position="88"/>
    </location>
</feature>
<reference evidence="2 3" key="1">
    <citation type="submission" date="2021-01" db="EMBL/GenBank/DDBJ databases">
        <title>Whole genome shotgun sequence of Catellatospora bangladeshensis NBRC 107357.</title>
        <authorList>
            <person name="Komaki H."/>
            <person name="Tamura T."/>
        </authorList>
    </citation>
    <scope>NUCLEOTIDE SEQUENCE [LARGE SCALE GENOMIC DNA]</scope>
    <source>
        <strain evidence="2 3">NBRC 107357</strain>
    </source>
</reference>
<evidence type="ECO:0000313" key="2">
    <source>
        <dbReference type="EMBL" id="GIF83125.1"/>
    </source>
</evidence>
<sequence>MQFKTMISDHGLSAGYSMLKGWLGPGSDHSELAAAQTADAGGSHPVNQLARGQLDECEASRHSKKLEVAFRHRPAHSTADSVPARAHR</sequence>
<comment type="caution">
    <text evidence="2">The sequence shown here is derived from an EMBL/GenBank/DDBJ whole genome shotgun (WGS) entry which is preliminary data.</text>
</comment>
<dbReference type="Proteomes" id="UP000601223">
    <property type="component" value="Unassembled WGS sequence"/>
</dbReference>
<keyword evidence="3" id="KW-1185">Reference proteome</keyword>
<gene>
    <name evidence="2" type="ORF">Cba03nite_44740</name>
</gene>
<evidence type="ECO:0000313" key="3">
    <source>
        <dbReference type="Proteomes" id="UP000601223"/>
    </source>
</evidence>
<evidence type="ECO:0000256" key="1">
    <source>
        <dbReference type="SAM" id="MobiDB-lite"/>
    </source>
</evidence>
<organism evidence="2 3">
    <name type="scientific">Catellatospora bangladeshensis</name>
    <dbReference type="NCBI Taxonomy" id="310355"/>
    <lineage>
        <taxon>Bacteria</taxon>
        <taxon>Bacillati</taxon>
        <taxon>Actinomycetota</taxon>
        <taxon>Actinomycetes</taxon>
        <taxon>Micromonosporales</taxon>
        <taxon>Micromonosporaceae</taxon>
        <taxon>Catellatospora</taxon>
    </lineage>
</organism>
<dbReference type="AlphaFoldDB" id="A0A8J3NJ58"/>
<feature type="region of interest" description="Disordered" evidence="1">
    <location>
        <begin position="27"/>
        <end position="47"/>
    </location>
</feature>
<accession>A0A8J3NJ58</accession>
<dbReference type="EMBL" id="BONF01000027">
    <property type="protein sequence ID" value="GIF83125.1"/>
    <property type="molecule type" value="Genomic_DNA"/>
</dbReference>
<proteinExistence type="predicted"/>
<protein>
    <submittedName>
        <fullName evidence="2">Uncharacterized protein</fullName>
    </submittedName>
</protein>